<protein>
    <submittedName>
        <fullName evidence="3">ABC transporter substrate-binding protein</fullName>
    </submittedName>
</protein>
<dbReference type="Pfam" id="PF00496">
    <property type="entry name" value="SBP_bac_5"/>
    <property type="match status" value="1"/>
</dbReference>
<sequence length="587" mass="64963">MAAESVTRRRFLATTAGALVTTSGCVGGVQNLAGRSRTAQLSLRISTVPASEDPYAVWIANHLADNLEASGVDTIVDPMSYDVFLREVLINHEFDIYIGRYPRLRDPDELRSMLYSAYSEEQGWQNPFGFSDPGTDELLDEQRAVSGDDRIDITNEIQQQILNEQPFVVLGVADRISAVRTDRFSGWPDGGLDNPTDYLLLDRAGEETTLELLLQNGRITENRNPLAVEYRDRGTLVGLLYEPLVRTPDGVDEPLPWLARDIAWEESEPTAATVRLRETPWHDGRSVTADDVAFTYEFLADTSLGEYDTAVPTPWRRSHVSLVESVTVEANDRLRIEFTTPNRSLAYRGLSVPILPEHIWRERSDAADLAGVDLSSRTTSALVDPNEAAVGSGFLQFDAAVPKESVSLTVFPEHFLWNGDANGIPARFGGTQPFDRVEFTVVPSQDAAVEVLAEGDADAPADRLQASIVPRIIDTEGISMTRRVPSSFYHVGCNCRRAPLTDPRFRQVLAQHLDRSAIVDEAFDGHGTPSEVPLRGKWVPKELEWNGTASRPFLGSDGDVAVERTQDAFRSAGYQYDGDQLVRRSGQ</sequence>
<proteinExistence type="predicted"/>
<dbReference type="PANTHER" id="PTHR30290:SF64">
    <property type="entry name" value="ABC TRANSPORTER PERIPLASMIC BINDING PROTEIN"/>
    <property type="match status" value="1"/>
</dbReference>
<evidence type="ECO:0000256" key="1">
    <source>
        <dbReference type="ARBA" id="ARBA00022729"/>
    </source>
</evidence>
<comment type="caution">
    <text evidence="3">The sequence shown here is derived from an EMBL/GenBank/DDBJ whole genome shotgun (WGS) entry which is preliminary data.</text>
</comment>
<dbReference type="InterPro" id="IPR039424">
    <property type="entry name" value="SBP_5"/>
</dbReference>
<evidence type="ECO:0000313" key="4">
    <source>
        <dbReference type="Proteomes" id="UP001597052"/>
    </source>
</evidence>
<accession>A0ABD6DB78</accession>
<organism evidence="3 4">
    <name type="scientific">Halohasta litorea</name>
    <dbReference type="NCBI Taxonomy" id="869891"/>
    <lineage>
        <taxon>Archaea</taxon>
        <taxon>Methanobacteriati</taxon>
        <taxon>Methanobacteriota</taxon>
        <taxon>Stenosarchaea group</taxon>
        <taxon>Halobacteria</taxon>
        <taxon>Halobacteriales</taxon>
        <taxon>Haloferacaceae</taxon>
        <taxon>Halohasta</taxon>
    </lineage>
</organism>
<dbReference type="AlphaFoldDB" id="A0ABD6DB78"/>
<dbReference type="SUPFAM" id="SSF53850">
    <property type="entry name" value="Periplasmic binding protein-like II"/>
    <property type="match status" value="2"/>
</dbReference>
<dbReference type="Gene3D" id="3.40.190.10">
    <property type="entry name" value="Periplasmic binding protein-like II"/>
    <property type="match status" value="1"/>
</dbReference>
<gene>
    <name evidence="3" type="ORF">ACFSBW_11820</name>
</gene>
<keyword evidence="4" id="KW-1185">Reference proteome</keyword>
<dbReference type="Proteomes" id="UP001597052">
    <property type="component" value="Unassembled WGS sequence"/>
</dbReference>
<dbReference type="Gene3D" id="3.10.105.10">
    <property type="entry name" value="Dipeptide-binding Protein, Domain 3"/>
    <property type="match status" value="2"/>
</dbReference>
<name>A0ABD6DB78_9EURY</name>
<feature type="domain" description="Solute-binding protein family 5" evidence="2">
    <location>
        <begin position="254"/>
        <end position="578"/>
    </location>
</feature>
<evidence type="ECO:0000259" key="2">
    <source>
        <dbReference type="Pfam" id="PF00496"/>
    </source>
</evidence>
<dbReference type="InterPro" id="IPR000914">
    <property type="entry name" value="SBP_5_dom"/>
</dbReference>
<keyword evidence="1" id="KW-0732">Signal</keyword>
<dbReference type="RefSeq" id="WP_256395959.1">
    <property type="nucleotide sequence ID" value="NZ_JANHDJ010000003.1"/>
</dbReference>
<reference evidence="3 4" key="1">
    <citation type="journal article" date="2019" name="Int. J. Syst. Evol. Microbiol.">
        <title>The Global Catalogue of Microorganisms (GCM) 10K type strain sequencing project: providing services to taxonomists for standard genome sequencing and annotation.</title>
        <authorList>
            <consortium name="The Broad Institute Genomics Platform"/>
            <consortium name="The Broad Institute Genome Sequencing Center for Infectious Disease"/>
            <person name="Wu L."/>
            <person name="Ma J."/>
        </authorList>
    </citation>
    <scope>NUCLEOTIDE SEQUENCE [LARGE SCALE GENOMIC DNA]</scope>
    <source>
        <strain evidence="3 4">CGMCC 1.10593</strain>
    </source>
</reference>
<dbReference type="PANTHER" id="PTHR30290">
    <property type="entry name" value="PERIPLASMIC BINDING COMPONENT OF ABC TRANSPORTER"/>
    <property type="match status" value="1"/>
</dbReference>
<evidence type="ECO:0000313" key="3">
    <source>
        <dbReference type="EMBL" id="MFD1642560.1"/>
    </source>
</evidence>
<dbReference type="EMBL" id="JBHUDM010000003">
    <property type="protein sequence ID" value="MFD1642560.1"/>
    <property type="molecule type" value="Genomic_DNA"/>
</dbReference>